<accession>A0A167ICB7</accession>
<dbReference type="Proteomes" id="UP000076738">
    <property type="component" value="Unassembled WGS sequence"/>
</dbReference>
<dbReference type="AlphaFoldDB" id="A0A167ICB7"/>
<reference evidence="1 2" key="1">
    <citation type="journal article" date="2016" name="Mol. Biol. Evol.">
        <title>Comparative Genomics of Early-Diverging Mushroom-Forming Fungi Provides Insights into the Origins of Lignocellulose Decay Capabilities.</title>
        <authorList>
            <person name="Nagy L.G."/>
            <person name="Riley R."/>
            <person name="Tritt A."/>
            <person name="Adam C."/>
            <person name="Daum C."/>
            <person name="Floudas D."/>
            <person name="Sun H."/>
            <person name="Yadav J.S."/>
            <person name="Pangilinan J."/>
            <person name="Larsson K.H."/>
            <person name="Matsuura K."/>
            <person name="Barry K."/>
            <person name="Labutti K."/>
            <person name="Kuo R."/>
            <person name="Ohm R.A."/>
            <person name="Bhattacharya S.S."/>
            <person name="Shirouzu T."/>
            <person name="Yoshinaga Y."/>
            <person name="Martin F.M."/>
            <person name="Grigoriev I.V."/>
            <person name="Hibbett D.S."/>
        </authorList>
    </citation>
    <scope>NUCLEOTIDE SEQUENCE [LARGE SCALE GENOMIC DNA]</scope>
    <source>
        <strain evidence="1 2">TUFC12733</strain>
    </source>
</reference>
<sequence>MSPHSMEALDFDNPELPDRRSLGQFVAEECTWERIVTLPHIVVDSNVTSQLVTDKAVELTLICDLYWVPTQSGNIYIPKWRLILHLKERAECLEVRPIHSPVDDDVLSFRVSLKEGLSPSGAAETFETLSFPIHERMSASGRLDLPNAEDMLRYLLFKGFYEYPKEPEPWHDHFYWCNMALQLFLAHGWLLPGIRVAEGPFALRDALHVILDADIWQS</sequence>
<protein>
    <submittedName>
        <fullName evidence="1">Uncharacterized protein</fullName>
    </submittedName>
</protein>
<name>A0A167ICB7_CALVF</name>
<gene>
    <name evidence="1" type="ORF">CALVIDRAFT_530143</name>
</gene>
<evidence type="ECO:0000313" key="1">
    <source>
        <dbReference type="EMBL" id="KZO92504.1"/>
    </source>
</evidence>
<dbReference type="EMBL" id="KV417310">
    <property type="protein sequence ID" value="KZO92504.1"/>
    <property type="molecule type" value="Genomic_DNA"/>
</dbReference>
<organism evidence="1 2">
    <name type="scientific">Calocera viscosa (strain TUFC12733)</name>
    <dbReference type="NCBI Taxonomy" id="1330018"/>
    <lineage>
        <taxon>Eukaryota</taxon>
        <taxon>Fungi</taxon>
        <taxon>Dikarya</taxon>
        <taxon>Basidiomycota</taxon>
        <taxon>Agaricomycotina</taxon>
        <taxon>Dacrymycetes</taxon>
        <taxon>Dacrymycetales</taxon>
        <taxon>Dacrymycetaceae</taxon>
        <taxon>Calocera</taxon>
    </lineage>
</organism>
<evidence type="ECO:0000313" key="2">
    <source>
        <dbReference type="Proteomes" id="UP000076738"/>
    </source>
</evidence>
<proteinExistence type="predicted"/>
<keyword evidence="2" id="KW-1185">Reference proteome</keyword>
<dbReference type="OrthoDB" id="10605869at2759"/>